<dbReference type="GO" id="GO:0019369">
    <property type="term" value="P:arachidonate metabolic process"/>
    <property type="evidence" value="ECO:0000318"/>
    <property type="project" value="GO_Central"/>
</dbReference>
<dbReference type="GeneTree" id="ENSGT00940000166257"/>
<dbReference type="RefSeq" id="XP_046775454.1">
    <property type="nucleotide sequence ID" value="XM_046919498.1"/>
</dbReference>
<accession>A0A1L1RTQ1</accession>
<evidence type="ECO:0000256" key="6">
    <source>
        <dbReference type="ARBA" id="ARBA00022964"/>
    </source>
</evidence>
<dbReference type="FunFam" id="1.20.245.10:FF:000001">
    <property type="entry name" value="Arachidonate 5-lipoxygenase a"/>
    <property type="match status" value="1"/>
</dbReference>
<dbReference type="Gene3D" id="1.20.245.10">
    <property type="entry name" value="Lipoxygenase-1, Domain 5"/>
    <property type="match status" value="1"/>
</dbReference>
<dbReference type="Proteomes" id="UP000000539">
    <property type="component" value="Chromosome 5"/>
</dbReference>
<dbReference type="GO" id="GO:0016702">
    <property type="term" value="F:oxidoreductase activity, acting on single donors with incorporation of molecular oxygen, incorporation of two atoms of oxygen"/>
    <property type="evidence" value="ECO:0000318"/>
    <property type="project" value="GO_Central"/>
</dbReference>
<keyword evidence="15" id="KW-1185">Reference proteome</keyword>
<dbReference type="InterPro" id="IPR001885">
    <property type="entry name" value="LipOase_mml"/>
</dbReference>
<keyword evidence="7" id="KW-0560">Oxidoreductase</keyword>
<reference evidence="14" key="3">
    <citation type="submission" date="2025-09" db="UniProtKB">
        <authorList>
            <consortium name="Ensembl"/>
        </authorList>
    </citation>
    <scope>IDENTIFICATION</scope>
    <source>
        <strain evidence="14">broiler</strain>
    </source>
</reference>
<comment type="pathway">
    <text evidence="2">Lipid metabolism.</text>
</comment>
<protein>
    <submittedName>
        <fullName evidence="14">Arachidonate 15-lipoxygenase type B</fullName>
    </submittedName>
</protein>
<dbReference type="PaxDb" id="9031-ENSGALP00000021655"/>
<keyword evidence="4" id="KW-0963">Cytoplasm</keyword>
<dbReference type="SMART" id="SM00308">
    <property type="entry name" value="LH2"/>
    <property type="match status" value="1"/>
</dbReference>
<dbReference type="STRING" id="9031.ENSGALP00000062206"/>
<dbReference type="CTD" id="247"/>
<evidence type="ECO:0000313" key="15">
    <source>
        <dbReference type="Proteomes" id="UP000000539"/>
    </source>
</evidence>
<dbReference type="PRINTS" id="PR00467">
    <property type="entry name" value="MAMLPOXGNASE"/>
</dbReference>
<keyword evidence="5 10" id="KW-0479">Metal-binding</keyword>
<dbReference type="Gene3D" id="3.10.450.60">
    <property type="match status" value="1"/>
</dbReference>
<reference evidence="14" key="1">
    <citation type="submission" date="2020-11" db="EMBL/GenBank/DDBJ databases">
        <title>Gallus gallus (Chicken) genome, bGalGal1, GRCg7b, maternal haplotype autosomes + Z &amp; W.</title>
        <authorList>
            <person name="Warren W."/>
            <person name="Formenti G."/>
            <person name="Fedrigo O."/>
            <person name="Haase B."/>
            <person name="Mountcastle J."/>
            <person name="Balacco J."/>
            <person name="Tracey A."/>
            <person name="Schneider V."/>
            <person name="Okimoto R."/>
            <person name="Cheng H."/>
            <person name="Hawken R."/>
            <person name="Howe K."/>
            <person name="Jarvis E.D."/>
        </authorList>
    </citation>
    <scope>NUCLEOTIDE SEQUENCE [LARGE SCALE GENOMIC DNA]</scope>
    <source>
        <strain evidence="14">Broiler</strain>
    </source>
</reference>
<dbReference type="Pfam" id="PF00305">
    <property type="entry name" value="Lipoxygenase"/>
    <property type="match status" value="1"/>
</dbReference>
<evidence type="ECO:0000313" key="14">
    <source>
        <dbReference type="Ensembl" id="ENSGALP00010032704.1"/>
    </source>
</evidence>
<dbReference type="PRINTS" id="PR00087">
    <property type="entry name" value="LIPOXYGENASE"/>
</dbReference>
<organism evidence="14 15">
    <name type="scientific">Gallus gallus</name>
    <name type="common">Chicken</name>
    <dbReference type="NCBI Taxonomy" id="9031"/>
    <lineage>
        <taxon>Eukaryota</taxon>
        <taxon>Metazoa</taxon>
        <taxon>Chordata</taxon>
        <taxon>Craniata</taxon>
        <taxon>Vertebrata</taxon>
        <taxon>Euteleostomi</taxon>
        <taxon>Archelosauria</taxon>
        <taxon>Archosauria</taxon>
        <taxon>Dinosauria</taxon>
        <taxon>Saurischia</taxon>
        <taxon>Theropoda</taxon>
        <taxon>Coelurosauria</taxon>
        <taxon>Aves</taxon>
        <taxon>Neognathae</taxon>
        <taxon>Galloanserae</taxon>
        <taxon>Galliformes</taxon>
        <taxon>Phasianidae</taxon>
        <taxon>Phasianinae</taxon>
        <taxon>Gallus</taxon>
    </lineage>
</organism>
<comment type="subcellular location">
    <subcellularLocation>
        <location evidence="1">Cytoplasm</location>
    </subcellularLocation>
</comment>
<feature type="binding site" evidence="10">
    <location>
        <position position="667"/>
    </location>
    <ligand>
        <name>Fe cation</name>
        <dbReference type="ChEBI" id="CHEBI:24875"/>
        <note>catalytic</note>
    </ligand>
</feature>
<dbReference type="OMA" id="PPVNITC"/>
<feature type="site" description="Essential for stabilizing binding to COTL1" evidence="12">
    <location>
        <position position="99"/>
    </location>
</feature>
<evidence type="ECO:0000256" key="13">
    <source>
        <dbReference type="PROSITE-ProRule" id="PRU00152"/>
    </source>
</evidence>
<dbReference type="InParanoid" id="A0A1L1RTQ1"/>
<proteinExistence type="inferred from homology"/>
<dbReference type="GO" id="GO:0005737">
    <property type="term" value="C:cytoplasm"/>
    <property type="evidence" value="ECO:0007669"/>
    <property type="project" value="UniProtKB-SubCell"/>
</dbReference>
<dbReference type="GO" id="GO:0019372">
    <property type="term" value="P:lipoxygenase pathway"/>
    <property type="evidence" value="ECO:0000318"/>
    <property type="project" value="GO_Central"/>
</dbReference>
<dbReference type="Reactome" id="R-GGA-2142712">
    <property type="pathway name" value="Synthesis of 12-eicosatetraenoic acid derivatives"/>
</dbReference>
<evidence type="ECO:0000256" key="9">
    <source>
        <dbReference type="ARBA" id="ARBA00023098"/>
    </source>
</evidence>
<feature type="binding site" evidence="10">
    <location>
        <position position="544"/>
    </location>
    <ligand>
        <name>Fe cation</name>
        <dbReference type="ChEBI" id="CHEBI:24875"/>
        <note>catalytic</note>
    </ligand>
</feature>
<dbReference type="InterPro" id="IPR020834">
    <property type="entry name" value="LipOase_CS"/>
</dbReference>
<evidence type="ECO:0000256" key="10">
    <source>
        <dbReference type="PIRSR" id="PIRSR601885-1"/>
    </source>
</evidence>
<feature type="binding site" evidence="11">
    <location>
        <position position="17"/>
    </location>
    <ligand>
        <name>Ca(2+)</name>
        <dbReference type="ChEBI" id="CHEBI:29108"/>
        <label>1</label>
    </ligand>
</feature>
<dbReference type="InterPro" id="IPR000907">
    <property type="entry name" value="LipOase"/>
</dbReference>
<dbReference type="SMR" id="A0A1L1RTQ1"/>
<dbReference type="Gene3D" id="2.60.60.20">
    <property type="entry name" value="PLAT/LH2 domain"/>
    <property type="match status" value="1"/>
</dbReference>
<evidence type="ECO:0000256" key="11">
    <source>
        <dbReference type="PIRSR" id="PIRSR601885-2"/>
    </source>
</evidence>
<dbReference type="Reactome" id="R-GGA-2142770">
    <property type="pathway name" value="Synthesis of 15-eicosatetraenoic acid derivatives"/>
</dbReference>
<dbReference type="InterPro" id="IPR001024">
    <property type="entry name" value="PLAT/LH2_dom"/>
</dbReference>
<keyword evidence="9" id="KW-0443">Lipid metabolism</keyword>
<dbReference type="InterPro" id="IPR036392">
    <property type="entry name" value="PLAT/LH2_dom_sf"/>
</dbReference>
<dbReference type="VEuPathDB" id="HostDB:geneid_425997"/>
<dbReference type="InterPro" id="IPR042062">
    <property type="entry name" value="PLAT_LOX_verte"/>
</dbReference>
<sequence length="667" mass="75937">MAAYKVKVATGDVLEAGTRNSIYITLVGTRGESPQKAMSYKFLPGKVKERTVKCEQDLGPLVLVRLTKTRLFLEDAWFCKEVHVTAPNGTTYHFPCHQWLEGITTQEFREGTGKKMADDDLEVLKEHRRKELKARQDAYQWKNYAEGWPRCLSVDSIFDLDSNIQFSCTRAKSFKGLLIYQGTTHLLSGFLSRPNSWRSLDEMRSIFSRTKGRDIVPEYVASHWQEDAFFGYQFLNGNNPIIIRNCTVLPEKFPVTQEMVADSLGRGTTLDKEMKEGRIFIVDYEVLQGIPAGTIHGRQQYVAAPLCLLHQDANGHLRPIAIQLSQMPGPSSPIFLPSDDEWDWLLAKTWVRNADFYSHQVITHLLRTHLFGEVFAVATLRQLPTCHPLFKLLIPHFRFTLHINTLARTILINPGGVIDKGSGVTHEGLLLILQRGLEKVTYTSLCLPEDIQARGVSFIPNYHYRDDGMSLWEAIKRFVSGMVAFYYTDNAAVQGDAELQAWVMDIFTNGFLGRTSSGIPSSLKTVAELNKFLTMVVFTCSAQHAAVNNGQYDMGAFLPNAPSSMRHPPPEEKGKAFLQHFLDTLPEVDTTANILVALILLSSRLEDIRLLGHYPEERFTEAEPRRLIRTFQRELEDIHERIEERNYKAELRYNYMNPQEIENSISI</sequence>
<evidence type="ECO:0000256" key="5">
    <source>
        <dbReference type="ARBA" id="ARBA00022723"/>
    </source>
</evidence>
<dbReference type="FunFam" id="2.60.60.20:FF:000002">
    <property type="entry name" value="Arachidonate 5-lipoxygenase a"/>
    <property type="match status" value="1"/>
</dbReference>
<feature type="binding site" evidence="10">
    <location>
        <position position="369"/>
    </location>
    <ligand>
        <name>Fe cation</name>
        <dbReference type="ChEBI" id="CHEBI:24875"/>
        <note>catalytic</note>
    </ligand>
</feature>
<name>A0A1L1RTQ1_CHICK</name>
<dbReference type="Pfam" id="PF01477">
    <property type="entry name" value="PLAT"/>
    <property type="match status" value="1"/>
</dbReference>
<evidence type="ECO:0000256" key="3">
    <source>
        <dbReference type="ARBA" id="ARBA00009419"/>
    </source>
</evidence>
<comment type="similarity">
    <text evidence="3">Belongs to the lipoxygenase family.</text>
</comment>
<dbReference type="AlphaFoldDB" id="A0A1L1RTQ1"/>
<reference evidence="14" key="2">
    <citation type="submission" date="2025-08" db="UniProtKB">
        <authorList>
            <consortium name="Ensembl"/>
        </authorList>
    </citation>
    <scope>IDENTIFICATION</scope>
    <source>
        <strain evidence="14">broiler</strain>
    </source>
</reference>
<dbReference type="PROSITE" id="PS50095">
    <property type="entry name" value="PLAT"/>
    <property type="match status" value="1"/>
</dbReference>
<dbReference type="eggNOG" id="ENOG502QQSP">
    <property type="taxonomic scope" value="Eukaryota"/>
</dbReference>
<comment type="caution">
    <text evidence="13">Lacks conserved residue(s) required for the propagation of feature annotation.</text>
</comment>
<dbReference type="OrthoDB" id="407298at2759"/>
<evidence type="ECO:0000256" key="7">
    <source>
        <dbReference type="ARBA" id="ARBA00023002"/>
    </source>
</evidence>
<keyword evidence="6" id="KW-0223">Dioxygenase</keyword>
<dbReference type="GO" id="GO:0005506">
    <property type="term" value="F:iron ion binding"/>
    <property type="evidence" value="ECO:0007669"/>
    <property type="project" value="InterPro"/>
</dbReference>
<feature type="binding site" evidence="11">
    <location>
        <position position="76"/>
    </location>
    <ligand>
        <name>Ca(2+)</name>
        <dbReference type="ChEBI" id="CHEBI:29108"/>
        <label>1</label>
    </ligand>
</feature>
<dbReference type="GeneID" id="425997"/>
<dbReference type="SUPFAM" id="SSF49723">
    <property type="entry name" value="Lipase/lipooxygenase domain (PLAT/LH2 domain)"/>
    <property type="match status" value="1"/>
</dbReference>
<feature type="binding site" evidence="11">
    <location>
        <position position="75"/>
    </location>
    <ligand>
        <name>Ca(2+)</name>
        <dbReference type="ChEBI" id="CHEBI:29108"/>
        <label>1</label>
    </ligand>
</feature>
<gene>
    <name evidence="14" type="primary">ALOX15B</name>
</gene>
<keyword evidence="11" id="KW-0106">Calcium</keyword>
<evidence type="ECO:0000256" key="2">
    <source>
        <dbReference type="ARBA" id="ARBA00005189"/>
    </source>
</evidence>
<dbReference type="SUPFAM" id="SSF48484">
    <property type="entry name" value="Lipoxigenase"/>
    <property type="match status" value="1"/>
</dbReference>
<keyword evidence="8 10" id="KW-0408">Iron</keyword>
<dbReference type="PROSITE" id="PS00081">
    <property type="entry name" value="LIPOXYGENASE_2"/>
    <property type="match status" value="1"/>
</dbReference>
<dbReference type="GO" id="GO:0034440">
    <property type="term" value="P:lipid oxidation"/>
    <property type="evidence" value="ECO:0000318"/>
    <property type="project" value="GO_Central"/>
</dbReference>
<evidence type="ECO:0000256" key="8">
    <source>
        <dbReference type="ARBA" id="ARBA00023004"/>
    </source>
</evidence>
<comment type="cofactor">
    <cofactor evidence="10">
        <name>Fe cation</name>
        <dbReference type="ChEBI" id="CHEBI:24875"/>
    </cofactor>
    <text evidence="10">Binds 1 Fe cation per subunit.</text>
</comment>
<evidence type="ECO:0000256" key="12">
    <source>
        <dbReference type="PIRSR" id="PIRSR601885-3"/>
    </source>
</evidence>
<dbReference type="Ensembl" id="ENSGALT00010054176.1">
    <property type="protein sequence ID" value="ENSGALP00010032704.1"/>
    <property type="gene ID" value="ENSGALG00010022261.1"/>
</dbReference>
<feature type="binding site" evidence="10">
    <location>
        <position position="364"/>
    </location>
    <ligand>
        <name>Fe cation</name>
        <dbReference type="ChEBI" id="CHEBI:24875"/>
        <note>catalytic</note>
    </ligand>
</feature>
<dbReference type="InterPro" id="IPR036226">
    <property type="entry name" value="LipOase_C_sf"/>
</dbReference>
<dbReference type="RefSeq" id="XP_046798061.1">
    <property type="nucleotide sequence ID" value="XM_046942105.1"/>
</dbReference>
<dbReference type="FunCoup" id="A0A1L1RTQ1">
    <property type="interactions" value="1"/>
</dbReference>
<evidence type="ECO:0000256" key="4">
    <source>
        <dbReference type="ARBA" id="ARBA00022490"/>
    </source>
</evidence>
<dbReference type="CDD" id="cd01753">
    <property type="entry name" value="PLAT_LOX"/>
    <property type="match status" value="1"/>
</dbReference>
<dbReference type="PANTHER" id="PTHR11771">
    <property type="entry name" value="LIPOXYGENASE"/>
    <property type="match status" value="1"/>
</dbReference>
<evidence type="ECO:0000256" key="1">
    <source>
        <dbReference type="ARBA" id="ARBA00004496"/>
    </source>
</evidence>
<dbReference type="InterPro" id="IPR013819">
    <property type="entry name" value="LipOase_C"/>
</dbReference>
<dbReference type="PROSITE" id="PS51393">
    <property type="entry name" value="LIPOXYGENASE_3"/>
    <property type="match status" value="1"/>
</dbReference>